<evidence type="ECO:0000313" key="11">
    <source>
        <dbReference type="EMBL" id="MBB3045822.1"/>
    </source>
</evidence>
<dbReference type="EMBL" id="JACHWY010000001">
    <property type="protein sequence ID" value="MBB3045822.1"/>
    <property type="molecule type" value="Genomic_DNA"/>
</dbReference>
<dbReference type="SUPFAM" id="SSF55545">
    <property type="entry name" value="beta-N-acetylhexosaminidase-like domain"/>
    <property type="match status" value="1"/>
</dbReference>
<evidence type="ECO:0000256" key="8">
    <source>
        <dbReference type="PIRSR" id="PIRSR625705-1"/>
    </source>
</evidence>
<evidence type="ECO:0000313" key="12">
    <source>
        <dbReference type="Proteomes" id="UP000537130"/>
    </source>
</evidence>
<proteinExistence type="inferred from homology"/>
<keyword evidence="4 11" id="KW-0378">Hydrolase</keyword>
<protein>
    <recommendedName>
        <fullName evidence="3">beta-N-acetylhexosaminidase</fullName>
        <ecNumber evidence="3">3.2.1.52</ecNumber>
    </recommendedName>
    <alternativeName>
        <fullName evidence="6">Beta-N-acetylhexosaminidase</fullName>
    </alternativeName>
    <alternativeName>
        <fullName evidence="7">N-acetyl-beta-glucosaminidase</fullName>
    </alternativeName>
</protein>
<dbReference type="InterPro" id="IPR025705">
    <property type="entry name" value="Beta_hexosaminidase_sua/sub"/>
</dbReference>
<dbReference type="InterPro" id="IPR015883">
    <property type="entry name" value="Glyco_hydro_20_cat"/>
</dbReference>
<evidence type="ECO:0000259" key="10">
    <source>
        <dbReference type="Pfam" id="PF02838"/>
    </source>
</evidence>
<dbReference type="GO" id="GO:0005975">
    <property type="term" value="P:carbohydrate metabolic process"/>
    <property type="evidence" value="ECO:0007669"/>
    <property type="project" value="InterPro"/>
</dbReference>
<organism evidence="11 12">
    <name type="scientific">Litorivivens lipolytica</name>
    <dbReference type="NCBI Taxonomy" id="1524264"/>
    <lineage>
        <taxon>Bacteria</taxon>
        <taxon>Pseudomonadati</taxon>
        <taxon>Pseudomonadota</taxon>
        <taxon>Gammaproteobacteria</taxon>
        <taxon>Litorivivens</taxon>
    </lineage>
</organism>
<dbReference type="GO" id="GO:0030203">
    <property type="term" value="P:glycosaminoglycan metabolic process"/>
    <property type="evidence" value="ECO:0007669"/>
    <property type="project" value="TreeGrafter"/>
</dbReference>
<evidence type="ECO:0000259" key="9">
    <source>
        <dbReference type="Pfam" id="PF00728"/>
    </source>
</evidence>
<dbReference type="GO" id="GO:0004563">
    <property type="term" value="F:beta-N-acetylhexosaminidase activity"/>
    <property type="evidence" value="ECO:0007669"/>
    <property type="project" value="UniProtKB-EC"/>
</dbReference>
<sequence>MSQFITVDKNRWLLFSSLAISVLLVAGCCSPKYSTPLYSGVVGGGTGQGHTPDEVVVMPMPRSMRTSAGTMILPGTIRVSTPQTRSGRLQRAVDRWAAQVGTQSGTSLSVSWAEEATKGSHLSLVVAEESNRYPDLDADESYQLTVTDDGILLKASNDVGALRGLQTLRQLVTEREGTLQLPTVTIDDSPQWAWRGMVLDTARHFMPVSTVKRLLAGMEMVKLNVLHLHLSDDQGFRAESRVLPKLHEVGSGGDYYTQSEITELVEYAADRGIRIVPEFGLPGHSLSWQVAYPELRVDGLPDPVLGEWSSSLFSPPINPAKEKSYELINLLVAEMASLFPDHYFHIGSDEVNTAPWKSDSSIRDFMKAKGLRSVDALHSYFAQRYASMVAAHGKLPIAWEEAVHPEDTAEPLPFAVQLWLDGDYPPAFASADILMSRNYYLDHQQPAWWLYQQKLTDFEVEGISDVAEQGAPRILGAEIAAWSEHVDHDTLDIAVWPRSAALAERFWSQPSQLSKGAVTFYRRLDVVSERLVRLGMRHKEATENYLAEISERDLEALTTFVDALEPAGYYYQRSRKRLLRFVASAIFPFVEPPAYALGDVDRLIDHLPAESQAARQFAIKTERLLSGDNRVYPELREQLLTWEASHDRLAPLIEQSDALRRDELQFVTKTVSEIAAIGLRALDSLAKGEPLGFIEYYRLSNRLDDFEYGVFSFDNYGEMANGVFRPDPLQQHNIAIQPAVARLVYAARNQAANVQAE</sequence>
<evidence type="ECO:0000256" key="7">
    <source>
        <dbReference type="ARBA" id="ARBA00033000"/>
    </source>
</evidence>
<evidence type="ECO:0000256" key="1">
    <source>
        <dbReference type="ARBA" id="ARBA00001231"/>
    </source>
</evidence>
<feature type="active site" description="Proton donor" evidence="8">
    <location>
        <position position="350"/>
    </location>
</feature>
<dbReference type="PANTHER" id="PTHR22600">
    <property type="entry name" value="BETA-HEXOSAMINIDASE"/>
    <property type="match status" value="1"/>
</dbReference>
<keyword evidence="12" id="KW-1185">Reference proteome</keyword>
<feature type="domain" description="Beta-hexosaminidase bacterial type N-terminal" evidence="10">
    <location>
        <begin position="57"/>
        <end position="188"/>
    </location>
</feature>
<dbReference type="GO" id="GO:0016020">
    <property type="term" value="C:membrane"/>
    <property type="evidence" value="ECO:0007669"/>
    <property type="project" value="TreeGrafter"/>
</dbReference>
<gene>
    <name evidence="11" type="ORF">FHR99_000058</name>
</gene>
<comment type="caution">
    <text evidence="11">The sequence shown here is derived from an EMBL/GenBank/DDBJ whole genome shotgun (WGS) entry which is preliminary data.</text>
</comment>
<comment type="similarity">
    <text evidence="2">Belongs to the glycosyl hydrolase 20 family.</text>
</comment>
<dbReference type="Gene3D" id="3.20.20.80">
    <property type="entry name" value="Glycosidases"/>
    <property type="match status" value="1"/>
</dbReference>
<evidence type="ECO:0000256" key="4">
    <source>
        <dbReference type="ARBA" id="ARBA00022801"/>
    </source>
</evidence>
<reference evidence="11 12" key="1">
    <citation type="submission" date="2020-08" db="EMBL/GenBank/DDBJ databases">
        <title>Genomic Encyclopedia of Type Strains, Phase III (KMG-III): the genomes of soil and plant-associated and newly described type strains.</title>
        <authorList>
            <person name="Whitman W."/>
        </authorList>
    </citation>
    <scope>NUCLEOTIDE SEQUENCE [LARGE SCALE GENOMIC DNA]</scope>
    <source>
        <strain evidence="11 12">CECT 8654</strain>
    </source>
</reference>
<dbReference type="AlphaFoldDB" id="A0A7W4W2Q0"/>
<dbReference type="Gene3D" id="3.30.379.10">
    <property type="entry name" value="Chitobiase/beta-hexosaminidase domain 2-like"/>
    <property type="match status" value="1"/>
</dbReference>
<dbReference type="PANTHER" id="PTHR22600:SF57">
    <property type="entry name" value="BETA-N-ACETYLHEXOSAMINIDASE"/>
    <property type="match status" value="1"/>
</dbReference>
<evidence type="ECO:0000256" key="2">
    <source>
        <dbReference type="ARBA" id="ARBA00006285"/>
    </source>
</evidence>
<feature type="domain" description="Glycoside hydrolase family 20 catalytic" evidence="9">
    <location>
        <begin position="193"/>
        <end position="509"/>
    </location>
</feature>
<dbReference type="EC" id="3.2.1.52" evidence="3"/>
<dbReference type="Pfam" id="PF02838">
    <property type="entry name" value="Glyco_hydro_20b"/>
    <property type="match status" value="1"/>
</dbReference>
<dbReference type="InterPro" id="IPR015882">
    <property type="entry name" value="HEX_bac_N"/>
</dbReference>
<dbReference type="InterPro" id="IPR017853">
    <property type="entry name" value="GH"/>
</dbReference>
<dbReference type="InterPro" id="IPR029018">
    <property type="entry name" value="Hex-like_dom2"/>
</dbReference>
<keyword evidence="5 11" id="KW-0326">Glycosidase</keyword>
<dbReference type="Pfam" id="PF00728">
    <property type="entry name" value="Glyco_hydro_20"/>
    <property type="match status" value="1"/>
</dbReference>
<dbReference type="RefSeq" id="WP_183408547.1">
    <property type="nucleotide sequence ID" value="NZ_JACHWY010000001.1"/>
</dbReference>
<dbReference type="Proteomes" id="UP000537130">
    <property type="component" value="Unassembled WGS sequence"/>
</dbReference>
<comment type="catalytic activity">
    <reaction evidence="1">
        <text>Hydrolysis of terminal non-reducing N-acetyl-D-hexosamine residues in N-acetyl-beta-D-hexosaminides.</text>
        <dbReference type="EC" id="3.2.1.52"/>
    </reaction>
</comment>
<evidence type="ECO:0000256" key="6">
    <source>
        <dbReference type="ARBA" id="ARBA00030512"/>
    </source>
</evidence>
<evidence type="ECO:0000256" key="3">
    <source>
        <dbReference type="ARBA" id="ARBA00012663"/>
    </source>
</evidence>
<dbReference type="SUPFAM" id="SSF51445">
    <property type="entry name" value="(Trans)glycosidases"/>
    <property type="match status" value="1"/>
</dbReference>
<evidence type="ECO:0000256" key="5">
    <source>
        <dbReference type="ARBA" id="ARBA00023295"/>
    </source>
</evidence>
<dbReference type="PRINTS" id="PR00738">
    <property type="entry name" value="GLHYDRLASE20"/>
</dbReference>
<accession>A0A7W4W2Q0</accession>
<name>A0A7W4W2Q0_9GAMM</name>